<dbReference type="OrthoDB" id="4498590at2"/>
<evidence type="ECO:0000256" key="1">
    <source>
        <dbReference type="ARBA" id="ARBA00010088"/>
    </source>
</evidence>
<dbReference type="Gene3D" id="3.40.50.1820">
    <property type="entry name" value="alpha/beta hydrolase"/>
    <property type="match status" value="1"/>
</dbReference>
<evidence type="ECO:0000256" key="3">
    <source>
        <dbReference type="ARBA" id="ARBA00022801"/>
    </source>
</evidence>
<evidence type="ECO:0000259" key="7">
    <source>
        <dbReference type="Pfam" id="PF08386"/>
    </source>
</evidence>
<evidence type="ECO:0000256" key="5">
    <source>
        <dbReference type="SAM" id="SignalP"/>
    </source>
</evidence>
<keyword evidence="3 8" id="KW-0378">Hydrolase</keyword>
<dbReference type="EMBL" id="WEGJ01000050">
    <property type="protein sequence ID" value="MQY16283.1"/>
    <property type="molecule type" value="Genomic_DNA"/>
</dbReference>
<feature type="domain" description="Peptidase S33 tripeptidyl aminopeptidase-like C-terminal" evidence="7">
    <location>
        <begin position="411"/>
        <end position="516"/>
    </location>
</feature>
<evidence type="ECO:0000259" key="6">
    <source>
        <dbReference type="Pfam" id="PF00561"/>
    </source>
</evidence>
<feature type="signal peptide" evidence="5">
    <location>
        <begin position="1"/>
        <end position="20"/>
    </location>
</feature>
<evidence type="ECO:0000313" key="8">
    <source>
        <dbReference type="EMBL" id="MQY16283.1"/>
    </source>
</evidence>
<dbReference type="InterPro" id="IPR051601">
    <property type="entry name" value="Serine_prot/Carboxylest_S33"/>
</dbReference>
<comment type="caution">
    <text evidence="8">The sequence shown here is derived from an EMBL/GenBank/DDBJ whole genome shotgun (WGS) entry which is preliminary data.</text>
</comment>
<accession>A0A7K0CSE9</accession>
<reference evidence="8 9" key="1">
    <citation type="submission" date="2019-10" db="EMBL/GenBank/DDBJ databases">
        <title>Streptomyces smaragdinus sp. nov. and Streptomyces fabii sp. nov., isolated from the gut of fungus growing-termite Macrotermes natalensis.</title>
        <authorList>
            <person name="Schwitalla J."/>
            <person name="Benndorf R."/>
            <person name="Martin K."/>
            <person name="De Beer W."/>
            <person name="Kaster A.-K."/>
            <person name="Vollmers J."/>
            <person name="Poulsen M."/>
            <person name="Beemelmanns C."/>
        </authorList>
    </citation>
    <scope>NUCLEOTIDE SEQUENCE [LARGE SCALE GENOMIC DNA]</scope>
    <source>
        <strain evidence="8 9">RB5</strain>
    </source>
</reference>
<organism evidence="8 9">
    <name type="scientific">Streptomyces smaragdinus</name>
    <dbReference type="NCBI Taxonomy" id="2585196"/>
    <lineage>
        <taxon>Bacteria</taxon>
        <taxon>Bacillati</taxon>
        <taxon>Actinomycetota</taxon>
        <taxon>Actinomycetes</taxon>
        <taxon>Kitasatosporales</taxon>
        <taxon>Streptomycetaceae</taxon>
        <taxon>Streptomyces</taxon>
    </lineage>
</organism>
<keyword evidence="2 5" id="KW-0732">Signal</keyword>
<evidence type="ECO:0000256" key="4">
    <source>
        <dbReference type="SAM" id="MobiDB-lite"/>
    </source>
</evidence>
<feature type="region of interest" description="Disordered" evidence="4">
    <location>
        <begin position="21"/>
        <end position="73"/>
    </location>
</feature>
<keyword evidence="9" id="KW-1185">Reference proteome</keyword>
<dbReference type="PANTHER" id="PTHR43248:SF29">
    <property type="entry name" value="TRIPEPTIDYL AMINOPEPTIDASE"/>
    <property type="match status" value="1"/>
</dbReference>
<name>A0A7K0CSE9_9ACTN</name>
<comment type="similarity">
    <text evidence="1">Belongs to the peptidase S33 family.</text>
</comment>
<evidence type="ECO:0000256" key="2">
    <source>
        <dbReference type="ARBA" id="ARBA00022729"/>
    </source>
</evidence>
<dbReference type="Pfam" id="PF00561">
    <property type="entry name" value="Abhydrolase_1"/>
    <property type="match status" value="1"/>
</dbReference>
<proteinExistence type="inferred from homology"/>
<dbReference type="InterPro" id="IPR000073">
    <property type="entry name" value="AB_hydrolase_1"/>
</dbReference>
<sequence>MSIRTAAAALALLLPLSAAACSSPSEEPAPPPARKGGEPTLPATLTAQSPDWKSCGAPVGAPPGQQHPPKRLADGTRWECATLTVPVDYAKPGGETMGIALIRARAKSGADRIGSLVFNFGGPGASGVRGLANSAQLFENLRERYDLVGFDPRGVAASSRVRCLPDKRLDAFFAMDATPDSAAEEKTYLDSSRAFNEACDANAGPLLPHIGTADAARDMDLMRTVLGDDKLNYFGFSYGTKLGGVYAHLFPKHVGRMTIDAVVDPTADLKHHALNQATGFQRALNNYFRSRGEDPKAGTARITALLKRLDTHPLPTRGGRPLTENQALTGIVVPLYDKAGWPTLTQALTEAEQRGTGTILLALADQYNGREASGKYGLQAHAQRAVDCADSSSRPTLAEAKGWVTEFTAISPVFGPFLAWDTAGWCVDWPVEGASADPDVSAPGAPAIVVVGGKGDPATPYEGARRMVDELGPGTGILVTYEGEGHGAYGTGDTCVTEAVDAYFLRGKTPSPGTTCG</sequence>
<dbReference type="PANTHER" id="PTHR43248">
    <property type="entry name" value="2-SUCCINYL-6-HYDROXY-2,4-CYCLOHEXADIENE-1-CARBOXYLATE SYNTHASE"/>
    <property type="match status" value="1"/>
</dbReference>
<dbReference type="InterPro" id="IPR029058">
    <property type="entry name" value="AB_hydrolase_fold"/>
</dbReference>
<dbReference type="AlphaFoldDB" id="A0A7K0CSE9"/>
<gene>
    <name evidence="8" type="primary">caeA_3</name>
    <name evidence="8" type="ORF">SRB5_64810</name>
</gene>
<dbReference type="Proteomes" id="UP000466345">
    <property type="component" value="Unassembled WGS sequence"/>
</dbReference>
<feature type="domain" description="AB hydrolase-1" evidence="6">
    <location>
        <begin position="116"/>
        <end position="295"/>
    </location>
</feature>
<dbReference type="Pfam" id="PF08386">
    <property type="entry name" value="Abhydrolase_4"/>
    <property type="match status" value="1"/>
</dbReference>
<protein>
    <submittedName>
        <fullName evidence="8">Carboxylesterase A</fullName>
        <ecNumber evidence="8">3.1.1.-</ecNumber>
    </submittedName>
</protein>
<feature type="chain" id="PRO_5029754862" evidence="5">
    <location>
        <begin position="21"/>
        <end position="517"/>
    </location>
</feature>
<dbReference type="InterPro" id="IPR013595">
    <property type="entry name" value="Pept_S33_TAP-like_C"/>
</dbReference>
<dbReference type="PROSITE" id="PS51257">
    <property type="entry name" value="PROKAR_LIPOPROTEIN"/>
    <property type="match status" value="1"/>
</dbReference>
<dbReference type="SUPFAM" id="SSF53474">
    <property type="entry name" value="alpha/beta-Hydrolases"/>
    <property type="match status" value="1"/>
</dbReference>
<dbReference type="EC" id="3.1.1.-" evidence="8"/>
<dbReference type="RefSeq" id="WP_153457061.1">
    <property type="nucleotide sequence ID" value="NZ_WEGJ01000050.1"/>
</dbReference>
<evidence type="ECO:0000313" key="9">
    <source>
        <dbReference type="Proteomes" id="UP000466345"/>
    </source>
</evidence>
<dbReference type="GO" id="GO:0016787">
    <property type="term" value="F:hydrolase activity"/>
    <property type="evidence" value="ECO:0007669"/>
    <property type="project" value="UniProtKB-KW"/>
</dbReference>